<name>A0A172TS52_9BACT</name>
<evidence type="ECO:0008006" key="5">
    <source>
        <dbReference type="Google" id="ProtNLM"/>
    </source>
</evidence>
<dbReference type="InterPro" id="IPR014973">
    <property type="entry name" value="DUF1835"/>
</dbReference>
<dbReference type="Pfam" id="PF08874">
    <property type="entry name" value="DUF1835"/>
    <property type="match status" value="1"/>
</dbReference>
<organism evidence="3 4">
    <name type="scientific">Flavisolibacter tropicus</name>
    <dbReference type="NCBI Taxonomy" id="1492898"/>
    <lineage>
        <taxon>Bacteria</taxon>
        <taxon>Pseudomonadati</taxon>
        <taxon>Bacteroidota</taxon>
        <taxon>Chitinophagia</taxon>
        <taxon>Chitinophagales</taxon>
        <taxon>Chitinophagaceae</taxon>
        <taxon>Flavisolibacter</taxon>
    </lineage>
</organism>
<dbReference type="RefSeq" id="WP_066401946.1">
    <property type="nucleotide sequence ID" value="NZ_CP011390.1"/>
</dbReference>
<evidence type="ECO:0000313" key="4">
    <source>
        <dbReference type="Proteomes" id="UP000077177"/>
    </source>
</evidence>
<proteinExistence type="predicted"/>
<feature type="domain" description="DUF3658" evidence="2">
    <location>
        <begin position="162"/>
        <end position="257"/>
    </location>
</feature>
<dbReference type="STRING" id="1492898.SY85_04165"/>
<dbReference type="EMBL" id="CP011390">
    <property type="protein sequence ID" value="ANE49808.1"/>
    <property type="molecule type" value="Genomic_DNA"/>
</dbReference>
<feature type="domain" description="DUF1835" evidence="1">
    <location>
        <begin position="2"/>
        <end position="126"/>
    </location>
</feature>
<dbReference type="KEGG" id="fla:SY85_04165"/>
<evidence type="ECO:0000313" key="3">
    <source>
        <dbReference type="EMBL" id="ANE49808.1"/>
    </source>
</evidence>
<keyword evidence="4" id="KW-1185">Reference proteome</keyword>
<dbReference type="Proteomes" id="UP000077177">
    <property type="component" value="Chromosome"/>
</dbReference>
<dbReference type="AlphaFoldDB" id="A0A172TS52"/>
<dbReference type="Pfam" id="PF12395">
    <property type="entry name" value="DUF3658"/>
    <property type="match status" value="1"/>
</dbReference>
<dbReference type="OrthoDB" id="648566at2"/>
<evidence type="ECO:0000259" key="2">
    <source>
        <dbReference type="Pfam" id="PF12395"/>
    </source>
</evidence>
<dbReference type="InterPro" id="IPR022123">
    <property type="entry name" value="DUF3658"/>
</dbReference>
<evidence type="ECO:0000259" key="1">
    <source>
        <dbReference type="Pfam" id="PF08874"/>
    </source>
</evidence>
<gene>
    <name evidence="3" type="ORF">SY85_04165</name>
</gene>
<dbReference type="PATRIC" id="fig|1492898.3.peg.911"/>
<sequence>MIHIVFNEADIEVLKKAQELDESLAGEVVIIRDDFAVGPVVNIYVTEGYQQRRDWWKELVDQSPYKTEETMSLVDDKLAVHNLKKALDENAKEELWIWMGQNQHDVCGYYWLMSQLSNYQGRVFVLYLNNLPFINEKGQIFYPTWLHEIQPKEFLKAKRLCRKITLSEFEVDPDEWRKLCDDNDMVRILEGGKKIAGKGEDFYDKDVMAGLTNEWQRGNKVMHNILSKMKIKTGDVFLLWRMKKLAEQEKIEINGDTSKGWKDFEVKLKSAVATEPVAEETSVQ</sequence>
<accession>A0A172TS52</accession>
<reference evidence="4" key="1">
    <citation type="submission" date="2015-01" db="EMBL/GenBank/DDBJ databases">
        <title>Flavisolibacter sp./LCS9/ whole genome sequencing.</title>
        <authorList>
            <person name="Kim M.K."/>
            <person name="Srinivasan S."/>
            <person name="Lee J.-J."/>
        </authorList>
    </citation>
    <scope>NUCLEOTIDE SEQUENCE [LARGE SCALE GENOMIC DNA]</scope>
    <source>
        <strain evidence="4">LCS9</strain>
    </source>
</reference>
<reference evidence="3 4" key="2">
    <citation type="journal article" date="2016" name="Int. J. Syst. Evol. Microbiol.">
        <title>Flavisolibacter tropicus sp. nov., isolated from tropical soil.</title>
        <authorList>
            <person name="Lee J.J."/>
            <person name="Kang M.S."/>
            <person name="Kim G.S."/>
            <person name="Lee C.S."/>
            <person name="Lim S."/>
            <person name="Lee J."/>
            <person name="Roh S.H."/>
            <person name="Kang H."/>
            <person name="Ha J.M."/>
            <person name="Bae S."/>
            <person name="Jung H.Y."/>
            <person name="Kim M.K."/>
        </authorList>
    </citation>
    <scope>NUCLEOTIDE SEQUENCE [LARGE SCALE GENOMIC DNA]</scope>
    <source>
        <strain evidence="3 4">LCS9</strain>
    </source>
</reference>
<protein>
    <recommendedName>
        <fullName evidence="5">DUF1835 domain-containing protein</fullName>
    </recommendedName>
</protein>